<name>A0A2P5DN30_PARAD</name>
<gene>
    <name evidence="2" type="ORF">PanWU01x14_047610</name>
</gene>
<evidence type="ECO:0000313" key="3">
    <source>
        <dbReference type="Proteomes" id="UP000237105"/>
    </source>
</evidence>
<keyword evidence="3" id="KW-1185">Reference proteome</keyword>
<dbReference type="EMBL" id="JXTB01000027">
    <property type="protein sequence ID" value="PON74702.1"/>
    <property type="molecule type" value="Genomic_DNA"/>
</dbReference>
<dbReference type="Proteomes" id="UP000237105">
    <property type="component" value="Unassembled WGS sequence"/>
</dbReference>
<dbReference type="OrthoDB" id="10348366at2759"/>
<dbReference type="AlphaFoldDB" id="A0A2P5DN30"/>
<feature type="region of interest" description="Disordered" evidence="1">
    <location>
        <begin position="1"/>
        <end position="28"/>
    </location>
</feature>
<evidence type="ECO:0000313" key="2">
    <source>
        <dbReference type="EMBL" id="PON74702.1"/>
    </source>
</evidence>
<feature type="compositionally biased region" description="Basic and acidic residues" evidence="1">
    <location>
        <begin position="1"/>
        <end position="11"/>
    </location>
</feature>
<feature type="non-terminal residue" evidence="2">
    <location>
        <position position="109"/>
    </location>
</feature>
<comment type="caution">
    <text evidence="2">The sequence shown here is derived from an EMBL/GenBank/DDBJ whole genome shotgun (WGS) entry which is preliminary data.</text>
</comment>
<reference evidence="3" key="1">
    <citation type="submission" date="2016-06" db="EMBL/GenBank/DDBJ databases">
        <title>Parallel loss of symbiosis genes in relatives of nitrogen-fixing non-legume Parasponia.</title>
        <authorList>
            <person name="Van Velzen R."/>
            <person name="Holmer R."/>
            <person name="Bu F."/>
            <person name="Rutten L."/>
            <person name="Van Zeijl A."/>
            <person name="Liu W."/>
            <person name="Santuari L."/>
            <person name="Cao Q."/>
            <person name="Sharma T."/>
            <person name="Shen D."/>
            <person name="Roswanjaya Y."/>
            <person name="Wardhani T."/>
            <person name="Kalhor M.S."/>
            <person name="Jansen J."/>
            <person name="Van den Hoogen J."/>
            <person name="Gungor B."/>
            <person name="Hartog M."/>
            <person name="Hontelez J."/>
            <person name="Verver J."/>
            <person name="Yang W.-C."/>
            <person name="Schijlen E."/>
            <person name="Repin R."/>
            <person name="Schilthuizen M."/>
            <person name="Schranz E."/>
            <person name="Heidstra R."/>
            <person name="Miyata K."/>
            <person name="Fedorova E."/>
            <person name="Kohlen W."/>
            <person name="Bisseling T."/>
            <person name="Smit S."/>
            <person name="Geurts R."/>
        </authorList>
    </citation>
    <scope>NUCLEOTIDE SEQUENCE [LARGE SCALE GENOMIC DNA]</scope>
    <source>
        <strain evidence="3">cv. WU1-14</strain>
    </source>
</reference>
<accession>A0A2P5DN30</accession>
<evidence type="ECO:0000256" key="1">
    <source>
        <dbReference type="SAM" id="MobiDB-lite"/>
    </source>
</evidence>
<proteinExistence type="predicted"/>
<protein>
    <submittedName>
        <fullName evidence="2">Uncharacterized protein</fullName>
    </submittedName>
</protein>
<organism evidence="2 3">
    <name type="scientific">Parasponia andersonii</name>
    <name type="common">Sponia andersonii</name>
    <dbReference type="NCBI Taxonomy" id="3476"/>
    <lineage>
        <taxon>Eukaryota</taxon>
        <taxon>Viridiplantae</taxon>
        <taxon>Streptophyta</taxon>
        <taxon>Embryophyta</taxon>
        <taxon>Tracheophyta</taxon>
        <taxon>Spermatophyta</taxon>
        <taxon>Magnoliopsida</taxon>
        <taxon>eudicotyledons</taxon>
        <taxon>Gunneridae</taxon>
        <taxon>Pentapetalae</taxon>
        <taxon>rosids</taxon>
        <taxon>fabids</taxon>
        <taxon>Rosales</taxon>
        <taxon>Cannabaceae</taxon>
        <taxon>Parasponia</taxon>
    </lineage>
</organism>
<sequence>MGIMVKRREESTGLNPERGAGDSEFSCHVTDPRNKRVIYHAGNGSTLMRLLLYQLGQRLLAPELQLAHVQVVLGPLRVVLFEAVVEELEPYKAFAKGYWLVGDGVVRSS</sequence>